<sequence length="117" mass="12514">RNILIQPKMRSLSVVVVLVLCVCSGALGVQVKVGDRSFPLEAVKQLKELMDVNDSADPHLSDKSVAAACANPLLPQVFRPVCQARGTGIVFSTLVYIITPLDPCEICANPSCYGCLN</sequence>
<comment type="similarity">
    <text evidence="2">Belongs to the guanylin family.</text>
</comment>
<dbReference type="OMA" id="ITPLDPC"/>
<reference evidence="10" key="3">
    <citation type="submission" date="2025-09" db="UniProtKB">
        <authorList>
            <consortium name="Ensembl"/>
        </authorList>
    </citation>
    <scope>IDENTIFICATION</scope>
</reference>
<feature type="disulfide bond" evidence="8">
    <location>
        <begin position="69"/>
        <end position="82"/>
    </location>
</feature>
<dbReference type="InterPro" id="IPR036382">
    <property type="entry name" value="Guanylin_sf"/>
</dbReference>
<evidence type="ECO:0000256" key="4">
    <source>
        <dbReference type="ARBA" id="ARBA00022729"/>
    </source>
</evidence>
<dbReference type="AlphaFoldDB" id="A0A665XDH4"/>
<dbReference type="Ensembl" id="ENSENLT00000055437.1">
    <property type="protein sequence ID" value="ENSENLP00000054152.1"/>
    <property type="gene ID" value="ENSENLG00000022573.1"/>
</dbReference>
<protein>
    <recommendedName>
        <fullName evidence="7">Guanylate cyclase activator 2B</fullName>
    </recommendedName>
</protein>
<evidence type="ECO:0000256" key="8">
    <source>
        <dbReference type="PIRSR" id="PIRSR001849-50"/>
    </source>
</evidence>
<dbReference type="SUPFAM" id="SSF89890">
    <property type="entry name" value="Proguanylin"/>
    <property type="match status" value="1"/>
</dbReference>
<evidence type="ECO:0000256" key="3">
    <source>
        <dbReference type="ARBA" id="ARBA00022525"/>
    </source>
</evidence>
<feature type="disulfide bond" evidence="8">
    <location>
        <begin position="107"/>
        <end position="115"/>
    </location>
</feature>
<dbReference type="InParanoid" id="A0A665XDH4"/>
<evidence type="ECO:0000313" key="10">
    <source>
        <dbReference type="Ensembl" id="ENSENLP00000054152.1"/>
    </source>
</evidence>
<evidence type="ECO:0000256" key="1">
    <source>
        <dbReference type="ARBA" id="ARBA00004613"/>
    </source>
</evidence>
<dbReference type="InterPro" id="IPR000879">
    <property type="entry name" value="Guanylin"/>
</dbReference>
<evidence type="ECO:0000256" key="9">
    <source>
        <dbReference type="SAM" id="SignalP"/>
    </source>
</evidence>
<evidence type="ECO:0000313" key="11">
    <source>
        <dbReference type="Proteomes" id="UP000472264"/>
    </source>
</evidence>
<name>A0A665XDH4_ECHNA</name>
<accession>A0A665XDH4</accession>
<reference evidence="10" key="2">
    <citation type="submission" date="2025-08" db="UniProtKB">
        <authorList>
            <consortium name="Ensembl"/>
        </authorList>
    </citation>
    <scope>IDENTIFICATION</scope>
</reference>
<reference evidence="10" key="1">
    <citation type="submission" date="2021-04" db="EMBL/GenBank/DDBJ databases">
        <authorList>
            <consortium name="Wellcome Sanger Institute Data Sharing"/>
        </authorList>
    </citation>
    <scope>NUCLEOTIDE SEQUENCE [LARGE SCALE GENOMIC DNA]</scope>
</reference>
<evidence type="ECO:0000256" key="7">
    <source>
        <dbReference type="ARBA" id="ARBA00041176"/>
    </source>
</evidence>
<evidence type="ECO:0000256" key="5">
    <source>
        <dbReference type="ARBA" id="ARBA00023157"/>
    </source>
</evidence>
<feature type="signal peptide" evidence="9">
    <location>
        <begin position="1"/>
        <end position="28"/>
    </location>
</feature>
<keyword evidence="11" id="KW-1185">Reference proteome</keyword>
<feature type="chain" id="PRO_5025626095" description="Guanylate cyclase activator 2B" evidence="9">
    <location>
        <begin position="29"/>
        <end position="117"/>
    </location>
</feature>
<evidence type="ECO:0000256" key="6">
    <source>
        <dbReference type="ARBA" id="ARBA00037765"/>
    </source>
</evidence>
<gene>
    <name evidence="10" type="primary">LOC115044190</name>
</gene>
<keyword evidence="4 9" id="KW-0732">Signal</keyword>
<evidence type="ECO:0000256" key="2">
    <source>
        <dbReference type="ARBA" id="ARBA00009883"/>
    </source>
</evidence>
<comment type="function">
    <text evidence="6">Endogenous activator of intestinal guanylate cyclase. It stimulates this enzyme through the same receptor binding region as the heat-stable enterotoxins. May be a potent physiological regulator of intestinal fluid and electrolyte transport. May be an autocrine/paracrine regulator of intestinal salt and water transport.</text>
</comment>
<dbReference type="PRINTS" id="PR00774">
    <property type="entry name" value="GUANYLIN"/>
</dbReference>
<dbReference type="GO" id="GO:0030250">
    <property type="term" value="F:guanylate cyclase activator activity"/>
    <property type="evidence" value="ECO:0007669"/>
    <property type="project" value="InterPro"/>
</dbReference>
<dbReference type="GO" id="GO:0005576">
    <property type="term" value="C:extracellular region"/>
    <property type="evidence" value="ECO:0007669"/>
    <property type="project" value="UniProtKB-SubCell"/>
</dbReference>
<dbReference type="Pfam" id="PF02058">
    <property type="entry name" value="Guanylin"/>
    <property type="match status" value="1"/>
</dbReference>
<proteinExistence type="inferred from homology"/>
<dbReference type="Gene3D" id="3.90.1450.10">
    <property type="entry name" value="Guanylin"/>
    <property type="match status" value="1"/>
</dbReference>
<dbReference type="PIRSF" id="PIRSF001849">
    <property type="entry name" value="Guanylin"/>
    <property type="match status" value="1"/>
</dbReference>
<dbReference type="PANTHER" id="PTHR11318:SF4">
    <property type="entry name" value="GUANYLATE CYCLASE ACTIVATOR 2B"/>
    <property type="match status" value="1"/>
</dbReference>
<keyword evidence="3" id="KW-0964">Secreted</keyword>
<comment type="subcellular location">
    <subcellularLocation>
        <location evidence="1">Secreted</location>
    </subcellularLocation>
</comment>
<dbReference type="Proteomes" id="UP000472264">
    <property type="component" value="Chromosome 5"/>
</dbReference>
<keyword evidence="5 8" id="KW-1015">Disulfide bond</keyword>
<organism evidence="10 11">
    <name type="scientific">Echeneis naucrates</name>
    <name type="common">Live sharksucker</name>
    <dbReference type="NCBI Taxonomy" id="173247"/>
    <lineage>
        <taxon>Eukaryota</taxon>
        <taxon>Metazoa</taxon>
        <taxon>Chordata</taxon>
        <taxon>Craniata</taxon>
        <taxon>Vertebrata</taxon>
        <taxon>Euteleostomi</taxon>
        <taxon>Actinopterygii</taxon>
        <taxon>Neopterygii</taxon>
        <taxon>Teleostei</taxon>
        <taxon>Neoteleostei</taxon>
        <taxon>Acanthomorphata</taxon>
        <taxon>Carangaria</taxon>
        <taxon>Carangiformes</taxon>
        <taxon>Echeneidae</taxon>
        <taxon>Echeneis</taxon>
    </lineage>
</organism>
<feature type="disulfide bond" evidence="8">
    <location>
        <begin position="104"/>
        <end position="112"/>
    </location>
</feature>
<dbReference type="PANTHER" id="PTHR11318">
    <property type="entry name" value="GUANYLIN FAMILY MEMBER"/>
    <property type="match status" value="1"/>
</dbReference>